<dbReference type="EMBL" id="JAFIRN010000003">
    <property type="protein sequence ID" value="KAG5852678.1"/>
    <property type="molecule type" value="Genomic_DNA"/>
</dbReference>
<dbReference type="InterPro" id="IPR021896">
    <property type="entry name" value="THAP9-like_HTH"/>
</dbReference>
<reference evidence="2" key="1">
    <citation type="submission" date="2021-01" db="EMBL/GenBank/DDBJ databases">
        <title>A chromosome-scale assembly of European eel, Anguilla anguilla.</title>
        <authorList>
            <person name="Henkel C."/>
            <person name="Jong-Raadsen S.A."/>
            <person name="Dufour S."/>
            <person name="Weltzien F.-A."/>
            <person name="Palstra A.P."/>
            <person name="Pelster B."/>
            <person name="Spaink H.P."/>
            <person name="Van Den Thillart G.E."/>
            <person name="Jansen H."/>
            <person name="Zahm M."/>
            <person name="Klopp C."/>
            <person name="Cedric C."/>
            <person name="Louis A."/>
            <person name="Berthelot C."/>
            <person name="Parey E."/>
            <person name="Roest Crollius H."/>
            <person name="Montfort J."/>
            <person name="Robinson-Rechavi M."/>
            <person name="Bucao C."/>
            <person name="Bouchez O."/>
            <person name="Gislard M."/>
            <person name="Lluch J."/>
            <person name="Milhes M."/>
            <person name="Lampietro C."/>
            <person name="Lopez Roques C."/>
            <person name="Donnadieu C."/>
            <person name="Braasch I."/>
            <person name="Desvignes T."/>
            <person name="Postlethwait J."/>
            <person name="Bobe J."/>
            <person name="Guiguen Y."/>
            <person name="Dirks R."/>
        </authorList>
    </citation>
    <scope>NUCLEOTIDE SEQUENCE</scope>
    <source>
        <strain evidence="2">Tag_6206</strain>
        <tissue evidence="2">Liver</tissue>
    </source>
</reference>
<dbReference type="Proteomes" id="UP001044222">
    <property type="component" value="Unassembled WGS sequence"/>
</dbReference>
<evidence type="ECO:0000313" key="2">
    <source>
        <dbReference type="EMBL" id="KAG5852678.1"/>
    </source>
</evidence>
<dbReference type="AlphaFoldDB" id="A0A9D3MRH3"/>
<sequence length="159" mass="18582">MELNHLSSVSRFISKDQWQPGQRKPQGRLKRVYQQTVLFISKRLNLCLMTTTMHCLHLSLVKRPDSVKPRLGAERKARFLLRVSSIELLSKPDHKYTKDQREFALTLHLHGPKAYSYLRESLHLNLPHPHTLQKFCGCQAWPQHDDVGHVEKKTRGRPC</sequence>
<gene>
    <name evidence="2" type="ORF">ANANG_G00065140</name>
</gene>
<accession>A0A9D3MRH3</accession>
<dbReference type="Pfam" id="PF12017">
    <property type="entry name" value="Tnp_P_element"/>
    <property type="match status" value="1"/>
</dbReference>
<feature type="domain" description="THAP9-like helix-turn-helix" evidence="1">
    <location>
        <begin position="88"/>
        <end position="134"/>
    </location>
</feature>
<comment type="caution">
    <text evidence="2">The sequence shown here is derived from an EMBL/GenBank/DDBJ whole genome shotgun (WGS) entry which is preliminary data.</text>
</comment>
<organism evidence="2 3">
    <name type="scientific">Anguilla anguilla</name>
    <name type="common">European freshwater eel</name>
    <name type="synonym">Muraena anguilla</name>
    <dbReference type="NCBI Taxonomy" id="7936"/>
    <lineage>
        <taxon>Eukaryota</taxon>
        <taxon>Metazoa</taxon>
        <taxon>Chordata</taxon>
        <taxon>Craniata</taxon>
        <taxon>Vertebrata</taxon>
        <taxon>Euteleostomi</taxon>
        <taxon>Actinopterygii</taxon>
        <taxon>Neopterygii</taxon>
        <taxon>Teleostei</taxon>
        <taxon>Anguilliformes</taxon>
        <taxon>Anguillidae</taxon>
        <taxon>Anguilla</taxon>
    </lineage>
</organism>
<evidence type="ECO:0000259" key="1">
    <source>
        <dbReference type="Pfam" id="PF12017"/>
    </source>
</evidence>
<proteinExistence type="predicted"/>
<keyword evidence="3" id="KW-1185">Reference proteome</keyword>
<name>A0A9D3MRH3_ANGAN</name>
<evidence type="ECO:0000313" key="3">
    <source>
        <dbReference type="Proteomes" id="UP001044222"/>
    </source>
</evidence>
<protein>
    <recommendedName>
        <fullName evidence="1">THAP9-like helix-turn-helix domain-containing protein</fullName>
    </recommendedName>
</protein>